<accession>A0A178W5V6</accession>
<dbReference type="Pfam" id="PF23247">
    <property type="entry name" value="LRR_RPS2"/>
    <property type="match status" value="1"/>
</dbReference>
<name>A0A178W5V6_ARATH</name>
<keyword evidence="1" id="KW-0611">Plant defense</keyword>
<dbReference type="InterPro" id="IPR032675">
    <property type="entry name" value="LRR_dom_sf"/>
</dbReference>
<dbReference type="InterPro" id="IPR050905">
    <property type="entry name" value="Plant_NBS-LRR"/>
</dbReference>
<protein>
    <recommendedName>
        <fullName evidence="2">Disease resistance protein At4g27190-like leucine-rich repeats domain-containing protein</fullName>
    </recommendedName>
</protein>
<evidence type="ECO:0000313" key="3">
    <source>
        <dbReference type="EMBL" id="OAP13678.1"/>
    </source>
</evidence>
<reference evidence="4" key="1">
    <citation type="journal article" date="2016" name="Proc. Natl. Acad. Sci. U.S.A.">
        <title>Chromosome-level assembly of Arabidopsis thaliana Ler reveals the extent of translocation and inversion polymorphisms.</title>
        <authorList>
            <person name="Zapata L."/>
            <person name="Ding J."/>
            <person name="Willing E.M."/>
            <person name="Hartwig B."/>
            <person name="Bezdan D."/>
            <person name="Jiao W.B."/>
            <person name="Patel V."/>
            <person name="Velikkakam James G."/>
            <person name="Koornneef M."/>
            <person name="Ossowski S."/>
            <person name="Schneeberger K."/>
        </authorList>
    </citation>
    <scope>NUCLEOTIDE SEQUENCE [LARGE SCALE GENOMIC DNA]</scope>
    <source>
        <strain evidence="4">cv. Landsberg erecta</strain>
    </source>
</reference>
<dbReference type="ExpressionAtlas" id="A0A178W5V6">
    <property type="expression patterns" value="baseline and differential"/>
</dbReference>
<feature type="domain" description="Disease resistance protein At4g27190-like leucine-rich repeats" evidence="2">
    <location>
        <begin position="14"/>
        <end position="123"/>
    </location>
</feature>
<dbReference type="PANTHER" id="PTHR33463">
    <property type="entry name" value="NB-ARC DOMAIN-CONTAINING PROTEIN-RELATED"/>
    <property type="match status" value="1"/>
</dbReference>
<dbReference type="PANTHER" id="PTHR33463:SF220">
    <property type="entry name" value="NB-ARC DOMAIN-CONTAINING PROTEIN"/>
    <property type="match status" value="1"/>
</dbReference>
<dbReference type="SUPFAM" id="SSF52058">
    <property type="entry name" value="L domain-like"/>
    <property type="match status" value="1"/>
</dbReference>
<dbReference type="Gene3D" id="3.80.10.10">
    <property type="entry name" value="Ribonuclease Inhibitor"/>
    <property type="match status" value="1"/>
</dbReference>
<proteinExistence type="predicted"/>
<evidence type="ECO:0000313" key="4">
    <source>
        <dbReference type="Proteomes" id="UP000078284"/>
    </source>
</evidence>
<gene>
    <name evidence="3" type="ordered locus">AXX17_At1g56790</name>
</gene>
<organism evidence="3 4">
    <name type="scientific">Arabidopsis thaliana</name>
    <name type="common">Mouse-ear cress</name>
    <dbReference type="NCBI Taxonomy" id="3702"/>
    <lineage>
        <taxon>Eukaryota</taxon>
        <taxon>Viridiplantae</taxon>
        <taxon>Streptophyta</taxon>
        <taxon>Embryophyta</taxon>
        <taxon>Tracheophyta</taxon>
        <taxon>Spermatophyta</taxon>
        <taxon>Magnoliopsida</taxon>
        <taxon>eudicotyledons</taxon>
        <taxon>Gunneridae</taxon>
        <taxon>Pentapetalae</taxon>
        <taxon>rosids</taxon>
        <taxon>malvids</taxon>
        <taxon>Brassicales</taxon>
        <taxon>Brassicaceae</taxon>
        <taxon>Camelineae</taxon>
        <taxon>Arabidopsis</taxon>
    </lineage>
</organism>
<dbReference type="Proteomes" id="UP000078284">
    <property type="component" value="Chromosome 1"/>
</dbReference>
<sequence>MDKLQEFTIEHCHTSEIKMGRVCSFSSLIEVNLSNCRRLRELTFLMFAPNLKRLHVVSSNQLEDIINTEKAHDGEKSGIVPFPKLNELHLYNLRELKNIYWSPLPFPCLEKINVMGCPNLKKLPLDSKSGKHGGNGLIITHREMKWITRVEWEDEATKTRFLANRSSFSSSLICFSNDLVSRDMNCFHL</sequence>
<dbReference type="InterPro" id="IPR057135">
    <property type="entry name" value="At4g27190-like_LRR"/>
</dbReference>
<evidence type="ECO:0000259" key="2">
    <source>
        <dbReference type="Pfam" id="PF23247"/>
    </source>
</evidence>
<dbReference type="AlphaFoldDB" id="A0A178W5V6"/>
<comment type="caution">
    <text evidence="3">The sequence shown here is derived from an EMBL/GenBank/DDBJ whole genome shotgun (WGS) entry which is preliminary data.</text>
</comment>
<dbReference type="EMBL" id="LUHQ01000001">
    <property type="protein sequence ID" value="OAP13678.1"/>
    <property type="molecule type" value="Genomic_DNA"/>
</dbReference>
<evidence type="ECO:0000256" key="1">
    <source>
        <dbReference type="ARBA" id="ARBA00022821"/>
    </source>
</evidence>